<accession>A0A1M4YZX4</accession>
<evidence type="ECO:0000313" key="2">
    <source>
        <dbReference type="Proteomes" id="UP000184048"/>
    </source>
</evidence>
<keyword evidence="2" id="KW-1185">Reference proteome</keyword>
<proteinExistence type="predicted"/>
<dbReference type="Proteomes" id="UP000184048">
    <property type="component" value="Unassembled WGS sequence"/>
</dbReference>
<dbReference type="AlphaFoldDB" id="A0A1M4YZX4"/>
<gene>
    <name evidence="1" type="ORF">SAMN02745131_01829</name>
</gene>
<sequence length="49" mass="6069">MFPMWFFIVLMAIICYLLYVTRTTEESFLNISKNNFRKIHFWMKSISEK</sequence>
<dbReference type="EMBL" id="FQUU01000006">
    <property type="protein sequence ID" value="SHF11369.1"/>
    <property type="molecule type" value="Genomic_DNA"/>
</dbReference>
<reference evidence="1 2" key="1">
    <citation type="submission" date="2016-11" db="EMBL/GenBank/DDBJ databases">
        <authorList>
            <person name="Jaros S."/>
            <person name="Januszkiewicz K."/>
            <person name="Wedrychowicz H."/>
        </authorList>
    </citation>
    <scope>NUCLEOTIDE SEQUENCE [LARGE SCALE GENOMIC DNA]</scope>
    <source>
        <strain evidence="1 2">DSM 18119</strain>
    </source>
</reference>
<name>A0A1M4YZX4_9BACT</name>
<evidence type="ECO:0000313" key="1">
    <source>
        <dbReference type="EMBL" id="SHF11369.1"/>
    </source>
</evidence>
<protein>
    <submittedName>
        <fullName evidence="1">Uncharacterized protein</fullName>
    </submittedName>
</protein>
<organism evidence="1 2">
    <name type="scientific">Flavisolibacter ginsengisoli DSM 18119</name>
    <dbReference type="NCBI Taxonomy" id="1121884"/>
    <lineage>
        <taxon>Bacteria</taxon>
        <taxon>Pseudomonadati</taxon>
        <taxon>Bacteroidota</taxon>
        <taxon>Chitinophagia</taxon>
        <taxon>Chitinophagales</taxon>
        <taxon>Chitinophagaceae</taxon>
        <taxon>Flavisolibacter</taxon>
    </lineage>
</organism>